<dbReference type="InterPro" id="IPR052912">
    <property type="entry name" value="UPF0111_domain"/>
</dbReference>
<dbReference type="EMBL" id="FQYT01000033">
    <property type="protein sequence ID" value="SHJ67840.1"/>
    <property type="molecule type" value="Genomic_DNA"/>
</dbReference>
<evidence type="ECO:0008006" key="4">
    <source>
        <dbReference type="Google" id="ProtNLM"/>
    </source>
</evidence>
<protein>
    <recommendedName>
        <fullName evidence="4">TIGR00153 family protein</fullName>
    </recommendedName>
</protein>
<evidence type="ECO:0000313" key="3">
    <source>
        <dbReference type="Proteomes" id="UP000184342"/>
    </source>
</evidence>
<dbReference type="InterPro" id="IPR038078">
    <property type="entry name" value="PhoU-like_sf"/>
</dbReference>
<organism evidence="2 3">
    <name type="scientific">Parasporobacterium paucivorans DSM 15970</name>
    <dbReference type="NCBI Taxonomy" id="1122934"/>
    <lineage>
        <taxon>Bacteria</taxon>
        <taxon>Bacillati</taxon>
        <taxon>Bacillota</taxon>
        <taxon>Clostridia</taxon>
        <taxon>Lachnospirales</taxon>
        <taxon>Lachnospiraceae</taxon>
        <taxon>Parasporobacterium</taxon>
    </lineage>
</organism>
<dbReference type="PANTHER" id="PTHR37298:SF1">
    <property type="entry name" value="UPF0111 PROTEIN YKAA"/>
    <property type="match status" value="1"/>
</dbReference>
<proteinExistence type="inferred from homology"/>
<dbReference type="AlphaFoldDB" id="A0A1M6L9F8"/>
<evidence type="ECO:0000313" key="2">
    <source>
        <dbReference type="EMBL" id="SHJ67840.1"/>
    </source>
</evidence>
<dbReference type="STRING" id="1122934.SAMN02745691_02358"/>
<evidence type="ECO:0000256" key="1">
    <source>
        <dbReference type="ARBA" id="ARBA00008591"/>
    </source>
</evidence>
<reference evidence="2 3" key="1">
    <citation type="submission" date="2016-11" db="EMBL/GenBank/DDBJ databases">
        <authorList>
            <person name="Jaros S."/>
            <person name="Januszkiewicz K."/>
            <person name="Wedrychowicz H."/>
        </authorList>
    </citation>
    <scope>NUCLEOTIDE SEQUENCE [LARGE SCALE GENOMIC DNA]</scope>
    <source>
        <strain evidence="2 3">DSM 15970</strain>
    </source>
</reference>
<name>A0A1M6L9F8_9FIRM</name>
<dbReference type="Proteomes" id="UP000184342">
    <property type="component" value="Unassembled WGS sequence"/>
</dbReference>
<dbReference type="PANTHER" id="PTHR37298">
    <property type="entry name" value="UPF0111 PROTEIN YKAA"/>
    <property type="match status" value="1"/>
</dbReference>
<comment type="similarity">
    <text evidence="1">Belongs to the UPF0111 family.</text>
</comment>
<dbReference type="Gene3D" id="1.20.58.220">
    <property type="entry name" value="Phosphate transport system protein phou homolog 2, domain 2"/>
    <property type="match status" value="1"/>
</dbReference>
<dbReference type="InterPro" id="IPR018445">
    <property type="entry name" value="Put_Phosphate_transp_reg"/>
</dbReference>
<dbReference type="RefSeq" id="WP_073994595.1">
    <property type="nucleotide sequence ID" value="NZ_FQYT01000033.1"/>
</dbReference>
<dbReference type="OrthoDB" id="9797568at2"/>
<accession>A0A1M6L9F8</accession>
<gene>
    <name evidence="2" type="ORF">SAMN02745691_02358</name>
</gene>
<sequence>MGEEKRSVGFARKFKDKFLKEKVDYFEIFIEGVRFPLEAAKKLQDSISHEDIYEKDLLVIREIKKEGSKHVDTSLRIVEDAFITPIDQRDIIEILNGIDDILHSIESVAKHLYIMKVPKSDAFMVSFVDNIISISERLYDLMVIFREFKKHPKAEIFKLISEIGDLEEEGDRIYAEGMIHIFDVEKDPIELMKKKEIYKRLEYSLDCFNRVADMVGNLIVATL</sequence>
<dbReference type="Pfam" id="PF01865">
    <property type="entry name" value="PhoU_div"/>
    <property type="match status" value="1"/>
</dbReference>
<keyword evidence="3" id="KW-1185">Reference proteome</keyword>